<evidence type="ECO:0008006" key="3">
    <source>
        <dbReference type="Google" id="ProtNLM"/>
    </source>
</evidence>
<reference evidence="1 2" key="1">
    <citation type="submission" date="2014-04" db="EMBL/GenBank/DDBJ databases">
        <title>Evolutionary Origins and Diversification of the Mycorrhizal Mutualists.</title>
        <authorList>
            <consortium name="DOE Joint Genome Institute"/>
            <consortium name="Mycorrhizal Genomics Consortium"/>
            <person name="Kohler A."/>
            <person name="Kuo A."/>
            <person name="Nagy L.G."/>
            <person name="Floudas D."/>
            <person name="Copeland A."/>
            <person name="Barry K.W."/>
            <person name="Cichocki N."/>
            <person name="Veneault-Fourrey C."/>
            <person name="LaButti K."/>
            <person name="Lindquist E.A."/>
            <person name="Lipzen A."/>
            <person name="Lundell T."/>
            <person name="Morin E."/>
            <person name="Murat C."/>
            <person name="Riley R."/>
            <person name="Ohm R."/>
            <person name="Sun H."/>
            <person name="Tunlid A."/>
            <person name="Henrissat B."/>
            <person name="Grigoriev I.V."/>
            <person name="Hibbett D.S."/>
            <person name="Martin F."/>
        </authorList>
    </citation>
    <scope>NUCLEOTIDE SEQUENCE [LARGE SCALE GENOMIC DNA]</scope>
    <source>
        <strain evidence="1 2">MD-312</strain>
    </source>
</reference>
<name>A0A0C9WC60_9AGAM</name>
<keyword evidence="2" id="KW-1185">Reference proteome</keyword>
<organism evidence="1 2">
    <name type="scientific">Hydnomerulius pinastri MD-312</name>
    <dbReference type="NCBI Taxonomy" id="994086"/>
    <lineage>
        <taxon>Eukaryota</taxon>
        <taxon>Fungi</taxon>
        <taxon>Dikarya</taxon>
        <taxon>Basidiomycota</taxon>
        <taxon>Agaricomycotina</taxon>
        <taxon>Agaricomycetes</taxon>
        <taxon>Agaricomycetidae</taxon>
        <taxon>Boletales</taxon>
        <taxon>Boletales incertae sedis</taxon>
        <taxon>Leucogyrophana</taxon>
    </lineage>
</organism>
<dbReference type="Proteomes" id="UP000053820">
    <property type="component" value="Unassembled WGS sequence"/>
</dbReference>
<protein>
    <recommendedName>
        <fullName evidence="3">Alpha-type protein kinase domain-containing protein</fullName>
    </recommendedName>
</protein>
<dbReference type="OrthoDB" id="301415at2759"/>
<dbReference type="EMBL" id="KN839862">
    <property type="protein sequence ID" value="KIJ61402.1"/>
    <property type="molecule type" value="Genomic_DNA"/>
</dbReference>
<gene>
    <name evidence="1" type="ORF">HYDPIDRAFT_96509</name>
</gene>
<proteinExistence type="predicted"/>
<dbReference type="AlphaFoldDB" id="A0A0C9WC60"/>
<accession>A0A0C9WC60</accession>
<evidence type="ECO:0000313" key="2">
    <source>
        <dbReference type="Proteomes" id="UP000053820"/>
    </source>
</evidence>
<evidence type="ECO:0000313" key="1">
    <source>
        <dbReference type="EMBL" id="KIJ61402.1"/>
    </source>
</evidence>
<dbReference type="HOGENOM" id="CLU_073913_3_0_1"/>
<sequence length="150" mass="17095">MHYQSCEEFEKSFREGNVLYWAKSLLKMTYDFIDRALGKAAENPPFDIPRLRFVDAGLVLAYSQRPVSTAYLAEEFISGLEDDFIKFIHNGEPTPLPDPGEPGYEIAEFLAFTQHVQYSKTGGQAYISNYQGTVVIHIRRPHSTHADVYV</sequence>